<dbReference type="EMBL" id="QEAM01000159">
    <property type="protein sequence ID" value="TPX44992.1"/>
    <property type="molecule type" value="Genomic_DNA"/>
</dbReference>
<evidence type="ECO:0000256" key="6">
    <source>
        <dbReference type="ARBA" id="ARBA00023242"/>
    </source>
</evidence>
<evidence type="ECO:0000256" key="1">
    <source>
        <dbReference type="ARBA" id="ARBA00004123"/>
    </source>
</evidence>
<feature type="compositionally biased region" description="Polar residues" evidence="8">
    <location>
        <begin position="221"/>
        <end position="236"/>
    </location>
</feature>
<evidence type="ECO:0000256" key="2">
    <source>
        <dbReference type="ARBA" id="ARBA00022723"/>
    </source>
</evidence>
<reference evidence="12 13" key="1">
    <citation type="journal article" date="2019" name="Sci. Rep.">
        <title>Comparative genomics of chytrid fungi reveal insights into the obligate biotrophic and pathogenic lifestyle of Synchytrium endobioticum.</title>
        <authorList>
            <person name="van de Vossenberg B.T.L.H."/>
            <person name="Warris S."/>
            <person name="Nguyen H.D.T."/>
            <person name="van Gent-Pelzer M.P.E."/>
            <person name="Joly D.L."/>
            <person name="van de Geest H.C."/>
            <person name="Bonants P.J.M."/>
            <person name="Smith D.S."/>
            <person name="Levesque C.A."/>
            <person name="van der Lee T.A.J."/>
        </authorList>
    </citation>
    <scope>NUCLEOTIDE SEQUENCE [LARGE SCALE GENOMIC DNA]</scope>
    <source>
        <strain evidence="10 13">LEV6574</strain>
        <strain evidence="11 12">MB42</strain>
    </source>
</reference>
<organism evidence="10 13">
    <name type="scientific">Synchytrium endobioticum</name>
    <dbReference type="NCBI Taxonomy" id="286115"/>
    <lineage>
        <taxon>Eukaryota</taxon>
        <taxon>Fungi</taxon>
        <taxon>Fungi incertae sedis</taxon>
        <taxon>Chytridiomycota</taxon>
        <taxon>Chytridiomycota incertae sedis</taxon>
        <taxon>Chytridiomycetes</taxon>
        <taxon>Synchytriales</taxon>
        <taxon>Synchytriaceae</taxon>
        <taxon>Synchytrium</taxon>
    </lineage>
</organism>
<dbReference type="VEuPathDB" id="FungiDB:SeMB42_g03428"/>
<feature type="compositionally biased region" description="Basic and acidic residues" evidence="8">
    <location>
        <begin position="327"/>
        <end position="347"/>
    </location>
</feature>
<dbReference type="FunFam" id="3.30.160.60:FF:000478">
    <property type="entry name" value="Zinc finger protein 133"/>
    <property type="match status" value="1"/>
</dbReference>
<dbReference type="Proteomes" id="UP000317494">
    <property type="component" value="Unassembled WGS sequence"/>
</dbReference>
<dbReference type="PANTHER" id="PTHR19818">
    <property type="entry name" value="ZINC FINGER PROTEIN ZIC AND GLI"/>
    <property type="match status" value="1"/>
</dbReference>
<protein>
    <recommendedName>
        <fullName evidence="9">C2H2-type domain-containing protein</fullName>
    </recommendedName>
</protein>
<dbReference type="OrthoDB" id="6077919at2759"/>
<evidence type="ECO:0000313" key="11">
    <source>
        <dbReference type="EMBL" id="TPX47164.1"/>
    </source>
</evidence>
<dbReference type="GO" id="GO:0005634">
    <property type="term" value="C:nucleus"/>
    <property type="evidence" value="ECO:0007669"/>
    <property type="project" value="UniProtKB-SubCell"/>
</dbReference>
<evidence type="ECO:0000313" key="13">
    <source>
        <dbReference type="Proteomes" id="UP000320475"/>
    </source>
</evidence>
<dbReference type="Proteomes" id="UP000320475">
    <property type="component" value="Unassembled WGS sequence"/>
</dbReference>
<feature type="compositionally biased region" description="Low complexity" evidence="8">
    <location>
        <begin position="421"/>
        <end position="433"/>
    </location>
</feature>
<keyword evidence="6" id="KW-0539">Nucleus</keyword>
<keyword evidence="2" id="KW-0479">Metal-binding</keyword>
<feature type="region of interest" description="Disordered" evidence="8">
    <location>
        <begin position="157"/>
        <end position="279"/>
    </location>
</feature>
<feature type="compositionally biased region" description="Low complexity" evidence="8">
    <location>
        <begin position="192"/>
        <end position="211"/>
    </location>
</feature>
<evidence type="ECO:0000256" key="4">
    <source>
        <dbReference type="ARBA" id="ARBA00022771"/>
    </source>
</evidence>
<dbReference type="PANTHER" id="PTHR19818:SF139">
    <property type="entry name" value="PAIR-RULE PROTEIN ODD-PAIRED"/>
    <property type="match status" value="1"/>
</dbReference>
<feature type="compositionally biased region" description="Basic residues" evidence="8">
    <location>
        <begin position="582"/>
        <end position="592"/>
    </location>
</feature>
<accession>A0A507D0P0</accession>
<dbReference type="Pfam" id="PF00096">
    <property type="entry name" value="zf-C2H2"/>
    <property type="match status" value="2"/>
</dbReference>
<feature type="domain" description="C2H2-type" evidence="9">
    <location>
        <begin position="65"/>
        <end position="94"/>
    </location>
</feature>
<dbReference type="SUPFAM" id="SSF57667">
    <property type="entry name" value="beta-beta-alpha zinc fingers"/>
    <property type="match status" value="2"/>
</dbReference>
<feature type="domain" description="C2H2-type" evidence="9">
    <location>
        <begin position="37"/>
        <end position="64"/>
    </location>
</feature>
<dbReference type="Gene3D" id="3.30.160.60">
    <property type="entry name" value="Classic Zinc Finger"/>
    <property type="match status" value="3"/>
</dbReference>
<dbReference type="InterPro" id="IPR036236">
    <property type="entry name" value="Znf_C2H2_sf"/>
</dbReference>
<feature type="region of interest" description="Disordered" evidence="8">
    <location>
        <begin position="294"/>
        <end position="479"/>
    </location>
</feature>
<dbReference type="GO" id="GO:0000978">
    <property type="term" value="F:RNA polymerase II cis-regulatory region sequence-specific DNA binding"/>
    <property type="evidence" value="ECO:0007669"/>
    <property type="project" value="TreeGrafter"/>
</dbReference>
<feature type="compositionally biased region" description="Polar residues" evidence="8">
    <location>
        <begin position="565"/>
        <end position="581"/>
    </location>
</feature>
<dbReference type="PROSITE" id="PS50157">
    <property type="entry name" value="ZINC_FINGER_C2H2_2"/>
    <property type="match status" value="3"/>
</dbReference>
<feature type="domain" description="C2H2-type" evidence="9">
    <location>
        <begin position="7"/>
        <end position="36"/>
    </location>
</feature>
<sequence length="694" mass="76631">MGDGKRFCCSLPDCNKSFAKKGDLHRHELIHSGARPHVCEECGKSFIQRGALKTHERVHTGEKPYECPYRGCRKRFSDPSQFSRHKKTHGADEEMIEELVDEDDYNPHPYRRASGMRIQSPEDGNSVGMAGIGRDSTIQYAIMPGINGDHALNSRPVLLDSDGHPMGAHLAGVGGSATPTARKSQEQRRKSSSSGRRSWSSNTIETSSDSSPESEYPRRYSNGQSHQYSRGSQQPEANPDGPPSFYFDDDDDSHSRDSKTRRSSSQPPTQQHTMELRPHVTLPTITNMMDIDEALAGDDGGEDVDADGEFDDDADGEYQDQPYNTDKPPKQEERQQVKGEVTVKSEDSSLLPVPGNPTPQPRLSSPRQPSPSAWRPSPYSRQPSPSVRHASPSVRQPSPARRSSPSVKQLSPSVKQPPPSVRQQSPSVRQPSPLRQPSPRHPSPQPNSRSTPTPSGKHGHNTRQRGSTPASTVPDGAARAASTVFAAGGSYRRGTSVSTDRYGSEYAASIRDNSPYPADGASEITTMASLTGASCRTPQPELPPLYVPPVSRSTPTPGTGIVSGHASSSKPHNARSGSLTSRRVHREHRRAQRERERAQFATTMMLDELGDEMDFDDLEEEQLLLAKMRMKLMYDDIRRQIGTLAAAAKELYSRGRQSLSKKEVYKLQTYEPDKICLNLLHNFNNVDSDLWPFK</sequence>
<evidence type="ECO:0000313" key="10">
    <source>
        <dbReference type="EMBL" id="TPX44992.1"/>
    </source>
</evidence>
<dbReference type="SMART" id="SM00355">
    <property type="entry name" value="ZnF_C2H2"/>
    <property type="match status" value="3"/>
</dbReference>
<keyword evidence="5" id="KW-0862">Zinc</keyword>
<evidence type="ECO:0000313" key="12">
    <source>
        <dbReference type="Proteomes" id="UP000317494"/>
    </source>
</evidence>
<dbReference type="GO" id="GO:0000981">
    <property type="term" value="F:DNA-binding transcription factor activity, RNA polymerase II-specific"/>
    <property type="evidence" value="ECO:0007669"/>
    <property type="project" value="TreeGrafter"/>
</dbReference>
<evidence type="ECO:0000259" key="9">
    <source>
        <dbReference type="PROSITE" id="PS50157"/>
    </source>
</evidence>
<gene>
    <name evidence="10" type="ORF">SeLEV6574_g04150</name>
    <name evidence="11" type="ORF">SeMB42_g03428</name>
</gene>
<dbReference type="EMBL" id="QEAN01000121">
    <property type="protein sequence ID" value="TPX47164.1"/>
    <property type="molecule type" value="Genomic_DNA"/>
</dbReference>
<evidence type="ECO:0000256" key="7">
    <source>
        <dbReference type="PROSITE-ProRule" id="PRU00042"/>
    </source>
</evidence>
<feature type="compositionally biased region" description="Low complexity" evidence="8">
    <location>
        <begin position="361"/>
        <end position="414"/>
    </location>
</feature>
<keyword evidence="12" id="KW-1185">Reference proteome</keyword>
<keyword evidence="4 7" id="KW-0863">Zinc-finger</keyword>
<dbReference type="GO" id="GO:0008270">
    <property type="term" value="F:zinc ion binding"/>
    <property type="evidence" value="ECO:0007669"/>
    <property type="project" value="UniProtKB-KW"/>
</dbReference>
<dbReference type="InterPro" id="IPR050329">
    <property type="entry name" value="GLI_C2H2-zinc-finger"/>
</dbReference>
<comment type="caution">
    <text evidence="10">The sequence shown here is derived from an EMBL/GenBank/DDBJ whole genome shotgun (WGS) entry which is preliminary data.</text>
</comment>
<feature type="compositionally biased region" description="Acidic residues" evidence="8">
    <location>
        <begin position="294"/>
        <end position="318"/>
    </location>
</feature>
<feature type="region of interest" description="Disordered" evidence="8">
    <location>
        <begin position="551"/>
        <end position="595"/>
    </location>
</feature>
<dbReference type="AlphaFoldDB" id="A0A507D0P0"/>
<evidence type="ECO:0000256" key="5">
    <source>
        <dbReference type="ARBA" id="ARBA00022833"/>
    </source>
</evidence>
<evidence type="ECO:0000256" key="3">
    <source>
        <dbReference type="ARBA" id="ARBA00022737"/>
    </source>
</evidence>
<feature type="compositionally biased region" description="Pro residues" evidence="8">
    <location>
        <begin position="434"/>
        <end position="445"/>
    </location>
</feature>
<dbReference type="FunFam" id="3.30.160.60:FF:001102">
    <property type="entry name" value="Transcription factor IIIA"/>
    <property type="match status" value="1"/>
</dbReference>
<keyword evidence="3" id="KW-0677">Repeat</keyword>
<evidence type="ECO:0000256" key="8">
    <source>
        <dbReference type="SAM" id="MobiDB-lite"/>
    </source>
</evidence>
<dbReference type="PROSITE" id="PS00028">
    <property type="entry name" value="ZINC_FINGER_C2H2_1"/>
    <property type="match status" value="3"/>
</dbReference>
<name>A0A507D0P0_9FUNG</name>
<dbReference type="InterPro" id="IPR013087">
    <property type="entry name" value="Znf_C2H2_type"/>
</dbReference>
<comment type="subcellular location">
    <subcellularLocation>
        <location evidence="1">Nucleus</location>
    </subcellularLocation>
</comment>
<dbReference type="STRING" id="286115.A0A507D0P0"/>
<proteinExistence type="predicted"/>
<dbReference type="GO" id="GO:0045944">
    <property type="term" value="P:positive regulation of transcription by RNA polymerase II"/>
    <property type="evidence" value="ECO:0007669"/>
    <property type="project" value="UniProtKB-ARBA"/>
</dbReference>